<dbReference type="PRINTS" id="PR00095">
    <property type="entry name" value="ANTSNTHASEI"/>
</dbReference>
<dbReference type="Gene3D" id="3.60.120.10">
    <property type="entry name" value="Anthranilate synthase"/>
    <property type="match status" value="1"/>
</dbReference>
<feature type="region of interest" description="Disordered" evidence="3">
    <location>
        <begin position="282"/>
        <end position="303"/>
    </location>
</feature>
<keyword evidence="2" id="KW-0808">Transferase</keyword>
<dbReference type="Proteomes" id="UP001500359">
    <property type="component" value="Unassembled WGS sequence"/>
</dbReference>
<evidence type="ECO:0000256" key="3">
    <source>
        <dbReference type="SAM" id="MobiDB-lite"/>
    </source>
</evidence>
<dbReference type="InterPro" id="IPR005802">
    <property type="entry name" value="ADC_synth_comp_1"/>
</dbReference>
<organism evidence="6 7">
    <name type="scientific">Aliiglaciecola litoralis</name>
    <dbReference type="NCBI Taxonomy" id="582857"/>
    <lineage>
        <taxon>Bacteria</taxon>
        <taxon>Pseudomonadati</taxon>
        <taxon>Pseudomonadota</taxon>
        <taxon>Gammaproteobacteria</taxon>
        <taxon>Alteromonadales</taxon>
        <taxon>Alteromonadaceae</taxon>
        <taxon>Aliiglaciecola</taxon>
    </lineage>
</organism>
<dbReference type="InterPro" id="IPR006805">
    <property type="entry name" value="Anth_synth_I_N"/>
</dbReference>
<name>A0ABP3WWV6_9ALTE</name>
<accession>A0ABP3WWV6</accession>
<dbReference type="SUPFAM" id="SSF56322">
    <property type="entry name" value="ADC synthase"/>
    <property type="match status" value="1"/>
</dbReference>
<dbReference type="EC" id="2.6.1.85" evidence="1"/>
<evidence type="ECO:0000259" key="4">
    <source>
        <dbReference type="Pfam" id="PF00425"/>
    </source>
</evidence>
<evidence type="ECO:0000313" key="7">
    <source>
        <dbReference type="Proteomes" id="UP001500359"/>
    </source>
</evidence>
<comment type="caution">
    <text evidence="6">The sequence shown here is derived from an EMBL/GenBank/DDBJ whole genome shotgun (WGS) entry which is preliminary data.</text>
</comment>
<sequence length="472" mass="52952">MLHSANQNYQIQTLRIDPKTDITDIFHRYSDQSWSMLLDSSNSQHKNARFDIMVAQPVAWITAKGHTCTICDIDQTRTIKSGDPITLLRELMQTTFDLAAPTNRSPSLPTLPFGCGAVGFFGYDLGRCFEELPHYSRESYETPDMAVGLYAWSLIKDNHTGTFYLCCLDGFDSPQAEQFEQNAQTKPTTTHNTFTLTSEWHANMDEAQYKQNLAKVHDYLRAGDCYQVNLAQRFQSDYSGTPWQAYTSLREANRAPFSAYINLPHSSVISISPERFLSVRSGQVETQPIKGTRPRSTDKKEDEQHIQALQSSVKDRAENLMIVDLLRNDLSKSCQDHSIQVPQLFAVESFAAVHHLVSTVTGKLTPKHDALSLLRGAFPGGSITGAPKIRAMEIIDELEPHKRNIYCGSIGYIDLNGDMDTSICIRTLLCENNTIYCWAGGGIVLDSVDKDEYQESFDKVSKILPVLAKLKG</sequence>
<evidence type="ECO:0000256" key="1">
    <source>
        <dbReference type="ARBA" id="ARBA00013139"/>
    </source>
</evidence>
<evidence type="ECO:0000313" key="6">
    <source>
        <dbReference type="EMBL" id="GAA0857381.1"/>
    </source>
</evidence>
<dbReference type="EMBL" id="BAAAFD010000006">
    <property type="protein sequence ID" value="GAA0857381.1"/>
    <property type="molecule type" value="Genomic_DNA"/>
</dbReference>
<dbReference type="PANTHER" id="PTHR11236:SF50">
    <property type="entry name" value="AMINODEOXYCHORISMATE SYNTHASE COMPONENT 1"/>
    <property type="match status" value="1"/>
</dbReference>
<keyword evidence="7" id="KW-1185">Reference proteome</keyword>
<dbReference type="InterPro" id="IPR005801">
    <property type="entry name" value="ADC_synthase"/>
</dbReference>
<dbReference type="RefSeq" id="WP_343860071.1">
    <property type="nucleotide sequence ID" value="NZ_BAAAFD010000006.1"/>
</dbReference>
<dbReference type="Pfam" id="PF00425">
    <property type="entry name" value="Chorismate_bind"/>
    <property type="match status" value="1"/>
</dbReference>
<protein>
    <recommendedName>
        <fullName evidence="1">aminodeoxychorismate synthase</fullName>
        <ecNumber evidence="1">2.6.1.85</ecNumber>
    </recommendedName>
</protein>
<dbReference type="PANTHER" id="PTHR11236">
    <property type="entry name" value="AMINOBENZOATE/ANTHRANILATE SYNTHASE"/>
    <property type="match status" value="1"/>
</dbReference>
<dbReference type="Pfam" id="PF04715">
    <property type="entry name" value="Anth_synt_I_N"/>
    <property type="match status" value="1"/>
</dbReference>
<proteinExistence type="predicted"/>
<evidence type="ECO:0000259" key="5">
    <source>
        <dbReference type="Pfam" id="PF04715"/>
    </source>
</evidence>
<gene>
    <name evidence="6" type="primary">pabB</name>
    <name evidence="6" type="ORF">GCM10009114_22950</name>
</gene>
<feature type="domain" description="Anthranilate synthase component I N-terminal" evidence="5">
    <location>
        <begin position="23"/>
        <end position="165"/>
    </location>
</feature>
<dbReference type="InterPro" id="IPR019999">
    <property type="entry name" value="Anth_synth_I-like"/>
</dbReference>
<dbReference type="NCBIfam" id="TIGR00553">
    <property type="entry name" value="pabB"/>
    <property type="match status" value="1"/>
</dbReference>
<dbReference type="InterPro" id="IPR015890">
    <property type="entry name" value="Chorismate_C"/>
</dbReference>
<feature type="domain" description="Chorismate-utilising enzyme C-terminal" evidence="4">
    <location>
        <begin position="206"/>
        <end position="459"/>
    </location>
</feature>
<evidence type="ECO:0000256" key="2">
    <source>
        <dbReference type="ARBA" id="ARBA00022679"/>
    </source>
</evidence>
<reference evidence="7" key="1">
    <citation type="journal article" date="2019" name="Int. J. Syst. Evol. Microbiol.">
        <title>The Global Catalogue of Microorganisms (GCM) 10K type strain sequencing project: providing services to taxonomists for standard genome sequencing and annotation.</title>
        <authorList>
            <consortium name="The Broad Institute Genomics Platform"/>
            <consortium name="The Broad Institute Genome Sequencing Center for Infectious Disease"/>
            <person name="Wu L."/>
            <person name="Ma J."/>
        </authorList>
    </citation>
    <scope>NUCLEOTIDE SEQUENCE [LARGE SCALE GENOMIC DNA]</scope>
    <source>
        <strain evidence="7">JCM 15896</strain>
    </source>
</reference>